<dbReference type="AlphaFoldDB" id="A0A934K4J4"/>
<dbReference type="Pfam" id="PF01521">
    <property type="entry name" value="Fe-S_biosyn"/>
    <property type="match status" value="1"/>
</dbReference>
<gene>
    <name evidence="2" type="primary">erpA</name>
    <name evidence="2" type="ORF">JF922_09480</name>
</gene>
<feature type="domain" description="Core" evidence="1">
    <location>
        <begin position="7"/>
        <end position="107"/>
    </location>
</feature>
<dbReference type="NCBIfam" id="NF010147">
    <property type="entry name" value="PRK13623.1"/>
    <property type="match status" value="1"/>
</dbReference>
<sequence>MIEQATVSLTGDALSQLKSLLEKEGNPEVALRVFVSGGGCSGLQYGMAFDDTTRPGDEVVETDGVRVVIDDFSAPYIRGSEIDYVDSLMGAGFTVHNPNAVSSCSCGHSFDAGDDAGSAKACGCGH</sequence>
<evidence type="ECO:0000313" key="2">
    <source>
        <dbReference type="EMBL" id="MBJ7598300.1"/>
    </source>
</evidence>
<dbReference type="InterPro" id="IPR017870">
    <property type="entry name" value="FeS_cluster_insertion_CS"/>
</dbReference>
<proteinExistence type="predicted"/>
<evidence type="ECO:0000313" key="3">
    <source>
        <dbReference type="Proteomes" id="UP000612893"/>
    </source>
</evidence>
<dbReference type="InterPro" id="IPR016092">
    <property type="entry name" value="ATAP"/>
</dbReference>
<comment type="caution">
    <text evidence="2">The sequence shown here is derived from an EMBL/GenBank/DDBJ whole genome shotgun (WGS) entry which is preliminary data.</text>
</comment>
<keyword evidence="3" id="KW-1185">Reference proteome</keyword>
<organism evidence="2 3">
    <name type="scientific">Candidatus Nephthysia bennettiae</name>
    <dbReference type="NCBI Taxonomy" id="3127016"/>
    <lineage>
        <taxon>Bacteria</taxon>
        <taxon>Bacillati</taxon>
        <taxon>Candidatus Dormiibacterota</taxon>
        <taxon>Candidatus Dormibacteria</taxon>
        <taxon>Candidatus Dormibacterales</taxon>
        <taxon>Candidatus Dormibacteraceae</taxon>
        <taxon>Candidatus Nephthysia</taxon>
    </lineage>
</organism>
<dbReference type="GO" id="GO:0051537">
    <property type="term" value="F:2 iron, 2 sulfur cluster binding"/>
    <property type="evidence" value="ECO:0007669"/>
    <property type="project" value="UniProtKB-ARBA"/>
</dbReference>
<dbReference type="SUPFAM" id="SSF89360">
    <property type="entry name" value="HesB-like domain"/>
    <property type="match status" value="1"/>
</dbReference>
<name>A0A934K4J4_9BACT</name>
<dbReference type="PROSITE" id="PS01152">
    <property type="entry name" value="HESB"/>
    <property type="match status" value="1"/>
</dbReference>
<reference evidence="2" key="1">
    <citation type="submission" date="2020-10" db="EMBL/GenBank/DDBJ databases">
        <title>Ca. Dormibacterota MAGs.</title>
        <authorList>
            <person name="Montgomery K."/>
        </authorList>
    </citation>
    <scope>NUCLEOTIDE SEQUENCE [LARGE SCALE GENOMIC DNA]</scope>
    <source>
        <strain evidence="2">SC8812_S17_10</strain>
    </source>
</reference>
<dbReference type="InterPro" id="IPR000361">
    <property type="entry name" value="ATAP_core_dom"/>
</dbReference>
<dbReference type="RefSeq" id="WP_338201191.1">
    <property type="nucleotide sequence ID" value="NZ_JAEKNR010000103.1"/>
</dbReference>
<dbReference type="InterPro" id="IPR035903">
    <property type="entry name" value="HesB-like_dom_sf"/>
</dbReference>
<accession>A0A934K4J4</accession>
<dbReference type="Gene3D" id="2.60.300.12">
    <property type="entry name" value="HesB-like domain"/>
    <property type="match status" value="1"/>
</dbReference>
<dbReference type="PANTHER" id="PTHR43011">
    <property type="entry name" value="IRON-SULFUR CLUSTER ASSEMBLY 2 HOMOLOG, MITOCHONDRIAL"/>
    <property type="match status" value="1"/>
</dbReference>
<protein>
    <submittedName>
        <fullName evidence="2">Iron-sulfur cluster insertion protein ErpA</fullName>
    </submittedName>
</protein>
<dbReference type="EMBL" id="JAEKNR010000103">
    <property type="protein sequence ID" value="MBJ7598300.1"/>
    <property type="molecule type" value="Genomic_DNA"/>
</dbReference>
<dbReference type="Proteomes" id="UP000612893">
    <property type="component" value="Unassembled WGS sequence"/>
</dbReference>
<evidence type="ECO:0000259" key="1">
    <source>
        <dbReference type="Pfam" id="PF01521"/>
    </source>
</evidence>
<dbReference type="NCBIfam" id="TIGR00049">
    <property type="entry name" value="iron-sulfur cluster assembly accessory protein"/>
    <property type="match status" value="1"/>
</dbReference>
<dbReference type="PANTHER" id="PTHR43011:SF1">
    <property type="entry name" value="IRON-SULFUR CLUSTER ASSEMBLY 2 HOMOLOG, MITOCHONDRIAL"/>
    <property type="match status" value="1"/>
</dbReference>